<keyword evidence="1" id="KW-0812">Transmembrane</keyword>
<feature type="transmembrane region" description="Helical" evidence="1">
    <location>
        <begin position="6"/>
        <end position="30"/>
    </location>
</feature>
<dbReference type="EMBL" id="FOMT01000005">
    <property type="protein sequence ID" value="SFF03753.1"/>
    <property type="molecule type" value="Genomic_DNA"/>
</dbReference>
<dbReference type="InterPro" id="IPR021338">
    <property type="entry name" value="DUF2953"/>
</dbReference>
<dbReference type="AlphaFoldDB" id="A0A1I2FFI2"/>
<gene>
    <name evidence="2" type="ORF">SAMN05216378_4827</name>
</gene>
<keyword evidence="1" id="KW-0472">Membrane</keyword>
<evidence type="ECO:0000313" key="2">
    <source>
        <dbReference type="EMBL" id="SFF03753.1"/>
    </source>
</evidence>
<dbReference type="STRING" id="1045775.SAMN05216378_4827"/>
<dbReference type="RefSeq" id="WP_175532976.1">
    <property type="nucleotide sequence ID" value="NZ_FOMT01000005.1"/>
</dbReference>
<protein>
    <recommendedName>
        <fullName evidence="4">DUF2953 domain-containing protein</fullName>
    </recommendedName>
</protein>
<dbReference type="Proteomes" id="UP000198855">
    <property type="component" value="Unassembled WGS sequence"/>
</dbReference>
<sequence>MIGYPYSWVLAAGLIIVLFLLIILISPVVIQGQMRRDGENDDIEIKFKAVFGLLRYKLKIRSVDFSGKAIRLHEHLMGTSIGMSSKNEKNDEFDTHRVMAGIEKYKRAAALTHNLSHWAKQTLAKVRLEEWKWSSSVGTGDAMWTAMATGLLWSVKTTTLGVLSQFVKLKANPLVDVKPVYAQPCFKTEWSCRAKIGLGNAIMAGLHLLVRLKKAKEGVQAWRTLLFKV</sequence>
<proteinExistence type="predicted"/>
<evidence type="ECO:0008006" key="4">
    <source>
        <dbReference type="Google" id="ProtNLM"/>
    </source>
</evidence>
<accession>A0A1I2FFI2</accession>
<name>A0A1I2FFI2_9BACL</name>
<dbReference type="Pfam" id="PF11167">
    <property type="entry name" value="DUF2953"/>
    <property type="match status" value="1"/>
</dbReference>
<reference evidence="3" key="1">
    <citation type="submission" date="2016-10" db="EMBL/GenBank/DDBJ databases">
        <authorList>
            <person name="Varghese N."/>
            <person name="Submissions S."/>
        </authorList>
    </citation>
    <scope>NUCLEOTIDE SEQUENCE [LARGE SCALE GENOMIC DNA]</scope>
    <source>
        <strain evidence="3">CGMCC 1.10784</strain>
    </source>
</reference>
<evidence type="ECO:0000313" key="3">
    <source>
        <dbReference type="Proteomes" id="UP000198855"/>
    </source>
</evidence>
<evidence type="ECO:0000256" key="1">
    <source>
        <dbReference type="SAM" id="Phobius"/>
    </source>
</evidence>
<organism evidence="2 3">
    <name type="scientific">Paenibacillus catalpae</name>
    <dbReference type="NCBI Taxonomy" id="1045775"/>
    <lineage>
        <taxon>Bacteria</taxon>
        <taxon>Bacillati</taxon>
        <taxon>Bacillota</taxon>
        <taxon>Bacilli</taxon>
        <taxon>Bacillales</taxon>
        <taxon>Paenibacillaceae</taxon>
        <taxon>Paenibacillus</taxon>
    </lineage>
</organism>
<keyword evidence="3" id="KW-1185">Reference proteome</keyword>
<keyword evidence="1" id="KW-1133">Transmembrane helix</keyword>